<dbReference type="Gene3D" id="3.40.30.10">
    <property type="entry name" value="Glutaredoxin"/>
    <property type="match status" value="1"/>
</dbReference>
<feature type="signal peptide" evidence="1">
    <location>
        <begin position="1"/>
        <end position="19"/>
    </location>
</feature>
<evidence type="ECO:0000256" key="1">
    <source>
        <dbReference type="SAM" id="SignalP"/>
    </source>
</evidence>
<sequence>MRIILFISCYVVFVCTVGAQSAALRTSPKIITFVKSPTGKLIDSLVFRTSTEERATGISFRGDSLQTKIAVIPLVDELLIAAYADGNYLGDAACWIDEPAARIHLSVFAGRVRVDSVDRGIYHRNFQRTLQNLRALTTETQLKVGYLTAAAEYTQTIITSLFMEQFMRLPTFTNEDRDNVDLFLQMNTSLVSTHPYFDNIYGRLNILYDNRGVVTRRRGYLDPLGKPVNYELPKAPAYLVNFYYSTDPNAPLQHQQIQDLIVNAGQYPGLHAFSISTEPSLAVWKNYVRENRFSWPHLLEPPNSKFPLSVDLAQLPGNIFILLDKRRRPIGVYDSVDLLVRGLDHFQASGDIKLAKKN</sequence>
<comment type="caution">
    <text evidence="2">The sequence shown here is derived from an EMBL/GenBank/DDBJ whole genome shotgun (WGS) entry which is preliminary data.</text>
</comment>
<dbReference type="Proteomes" id="UP000770785">
    <property type="component" value="Unassembled WGS sequence"/>
</dbReference>
<keyword evidence="1" id="KW-0732">Signal</keyword>
<gene>
    <name evidence="2" type="ORF">GGR27_002512</name>
</gene>
<evidence type="ECO:0000313" key="2">
    <source>
        <dbReference type="EMBL" id="NJC26999.1"/>
    </source>
</evidence>
<keyword evidence="3" id="KW-1185">Reference proteome</keyword>
<organism evidence="2 3">
    <name type="scientific">Neolewinella antarctica</name>
    <dbReference type="NCBI Taxonomy" id="442734"/>
    <lineage>
        <taxon>Bacteria</taxon>
        <taxon>Pseudomonadati</taxon>
        <taxon>Bacteroidota</taxon>
        <taxon>Saprospiria</taxon>
        <taxon>Saprospirales</taxon>
        <taxon>Lewinellaceae</taxon>
        <taxon>Neolewinella</taxon>
    </lineage>
</organism>
<name>A0ABX0XDM6_9BACT</name>
<evidence type="ECO:0000313" key="3">
    <source>
        <dbReference type="Proteomes" id="UP000770785"/>
    </source>
</evidence>
<proteinExistence type="predicted"/>
<dbReference type="RefSeq" id="WP_168037762.1">
    <property type="nucleotide sequence ID" value="NZ_JAATJH010000004.1"/>
</dbReference>
<reference evidence="2 3" key="1">
    <citation type="submission" date="2020-03" db="EMBL/GenBank/DDBJ databases">
        <title>Genomic Encyclopedia of Type Strains, Phase IV (KMG-IV): sequencing the most valuable type-strain genomes for metagenomic binning, comparative biology and taxonomic classification.</title>
        <authorList>
            <person name="Goeker M."/>
        </authorList>
    </citation>
    <scope>NUCLEOTIDE SEQUENCE [LARGE SCALE GENOMIC DNA]</scope>
    <source>
        <strain evidence="2 3">DSM 105096</strain>
    </source>
</reference>
<dbReference type="EMBL" id="JAATJH010000004">
    <property type="protein sequence ID" value="NJC26999.1"/>
    <property type="molecule type" value="Genomic_DNA"/>
</dbReference>
<accession>A0ABX0XDM6</accession>
<protein>
    <submittedName>
        <fullName evidence="2">Uncharacterized protein</fullName>
    </submittedName>
</protein>
<feature type="chain" id="PRO_5046717928" evidence="1">
    <location>
        <begin position="20"/>
        <end position="358"/>
    </location>
</feature>